<dbReference type="Pfam" id="PF13565">
    <property type="entry name" value="HTH_32"/>
    <property type="match status" value="1"/>
</dbReference>
<dbReference type="InterPro" id="IPR009057">
    <property type="entry name" value="Homeodomain-like_sf"/>
</dbReference>
<gene>
    <name evidence="2" type="ORF">GCM10008932_05910</name>
</gene>
<proteinExistence type="predicted"/>
<name>A0ABN0X5L0_9LACT</name>
<dbReference type="EMBL" id="BAAACW010000038">
    <property type="protein sequence ID" value="GAA0355726.1"/>
    <property type="molecule type" value="Genomic_DNA"/>
</dbReference>
<dbReference type="PROSITE" id="PS50994">
    <property type="entry name" value="INTEGRASE"/>
    <property type="match status" value="1"/>
</dbReference>
<dbReference type="Proteomes" id="UP001501166">
    <property type="component" value="Unassembled WGS sequence"/>
</dbReference>
<dbReference type="Gene3D" id="3.30.420.10">
    <property type="entry name" value="Ribonuclease H-like superfamily/Ribonuclease H"/>
    <property type="match status" value="1"/>
</dbReference>
<dbReference type="SUPFAM" id="SSF53098">
    <property type="entry name" value="Ribonuclease H-like"/>
    <property type="match status" value="1"/>
</dbReference>
<dbReference type="InterPro" id="IPR001584">
    <property type="entry name" value="Integrase_cat-core"/>
</dbReference>
<dbReference type="InterPro" id="IPR036397">
    <property type="entry name" value="RNaseH_sf"/>
</dbReference>
<organism evidence="2 3">
    <name type="scientific">Alkalibacterium iburiense</name>
    <dbReference type="NCBI Taxonomy" id="290589"/>
    <lineage>
        <taxon>Bacteria</taxon>
        <taxon>Bacillati</taxon>
        <taxon>Bacillota</taxon>
        <taxon>Bacilli</taxon>
        <taxon>Lactobacillales</taxon>
        <taxon>Carnobacteriaceae</taxon>
        <taxon>Alkalibacterium</taxon>
    </lineage>
</organism>
<dbReference type="PANTHER" id="PTHR35004">
    <property type="entry name" value="TRANSPOSASE RV3428C-RELATED"/>
    <property type="match status" value="1"/>
</dbReference>
<feature type="domain" description="Integrase catalytic" evidence="1">
    <location>
        <begin position="140"/>
        <end position="319"/>
    </location>
</feature>
<dbReference type="Pfam" id="PF00665">
    <property type="entry name" value="rve"/>
    <property type="match status" value="1"/>
</dbReference>
<comment type="caution">
    <text evidence="2">The sequence shown here is derived from an EMBL/GenBank/DDBJ whole genome shotgun (WGS) entry which is preliminary data.</text>
</comment>
<sequence>MNEKQREEVALAKFQVIAPILNKDFPDASQQAYYERLSQEPLKRVDGSEWRVKPGGIRDWVYLYRKYGFDGLKPKVRTETSTKRLTDDQKQRLIALKEERPRRTVTNLYHYLSENGELNPQTVSLSTVQRFMRQQNEQYRWRSPEDRRSFEMAHANDMWQIDTSYGPYLYDEKGKNPKRLYIIAAIDDASRLIVGQGLFLEDTAIHVQEVLKQAMKRYGLPKKIFVDNGSPYKNKQLALILAQLGIDLIHARVRSGASKAKIERTFRTLKDDWMPAIDYKEFESLTAFNDSLTDYIRQKNIKDHRSLGQSPWQRFREDQMHIRRKSEEAIEQAFLHTKEYRVDKTGIVKLKGKEIEVGYAYIGQRVTLKYTTDLSRFYLYEKDQLHPVEPVDKISNSQIKRKQYRMTEGGIK</sequence>
<reference evidence="2 3" key="1">
    <citation type="journal article" date="2019" name="Int. J. Syst. Evol. Microbiol.">
        <title>The Global Catalogue of Microorganisms (GCM) 10K type strain sequencing project: providing services to taxonomists for standard genome sequencing and annotation.</title>
        <authorList>
            <consortium name="The Broad Institute Genomics Platform"/>
            <consortium name="The Broad Institute Genome Sequencing Center for Infectious Disease"/>
            <person name="Wu L."/>
            <person name="Ma J."/>
        </authorList>
    </citation>
    <scope>NUCLEOTIDE SEQUENCE [LARGE SCALE GENOMIC DNA]</scope>
    <source>
        <strain evidence="2 3">JCM 12662</strain>
    </source>
</reference>
<dbReference type="SUPFAM" id="SSF46689">
    <property type="entry name" value="Homeodomain-like"/>
    <property type="match status" value="1"/>
</dbReference>
<dbReference type="RefSeq" id="WP_343753846.1">
    <property type="nucleotide sequence ID" value="NZ_BAAACW010000038.1"/>
</dbReference>
<evidence type="ECO:0000259" key="1">
    <source>
        <dbReference type="PROSITE" id="PS50994"/>
    </source>
</evidence>
<evidence type="ECO:0000313" key="3">
    <source>
        <dbReference type="Proteomes" id="UP001501166"/>
    </source>
</evidence>
<accession>A0ABN0X5L0</accession>
<evidence type="ECO:0000313" key="2">
    <source>
        <dbReference type="EMBL" id="GAA0355726.1"/>
    </source>
</evidence>
<protein>
    <recommendedName>
        <fullName evidence="1">Integrase catalytic domain-containing protein</fullName>
    </recommendedName>
</protein>
<dbReference type="InterPro" id="IPR012337">
    <property type="entry name" value="RNaseH-like_sf"/>
</dbReference>
<keyword evidence="3" id="KW-1185">Reference proteome</keyword>
<dbReference type="PANTHER" id="PTHR35004:SF6">
    <property type="entry name" value="TRANSPOSASE"/>
    <property type="match status" value="1"/>
</dbReference>